<sequence>MAVNLAIPVSDKLYQACKRYISCVEDNPSRADTRRLISVMHMTIEESMGAVGLDILKHAELGHTIYFIASMAEKGVLAITNSILKRVIKQMDSGHHHLAATYMKGLLREMDHPLEGQSVCLAIPIDHEIAVGILEMIERSKTEPEKLTREEIGAHLGEVLDVWLDVVLAKPLAMMSLDSVASRLAEKGIHTARSTLHGASFKAYRHLSVKQKAKIGEYLGHFFIDDTASFNAAQVGGFDQEPVSSPAS</sequence>
<dbReference type="RefSeq" id="WP_249700396.1">
    <property type="nucleotide sequence ID" value="NZ_JAMFLX010000019.1"/>
</dbReference>
<comment type="caution">
    <text evidence="1">The sequence shown here is derived from an EMBL/GenBank/DDBJ whole genome shotgun (WGS) entry which is preliminary data.</text>
</comment>
<keyword evidence="2" id="KW-1185">Reference proteome</keyword>
<evidence type="ECO:0000313" key="1">
    <source>
        <dbReference type="EMBL" id="MCL6271061.1"/>
    </source>
</evidence>
<gene>
    <name evidence="1" type="ORF">M3P05_14105</name>
</gene>
<name>A0ABT0PJB0_9GAMM</name>
<accession>A0ABT0PJB0</accession>
<dbReference type="Proteomes" id="UP001203338">
    <property type="component" value="Unassembled WGS sequence"/>
</dbReference>
<protein>
    <submittedName>
        <fullName evidence="1">Uncharacterized protein</fullName>
    </submittedName>
</protein>
<organism evidence="1 2">
    <name type="scientific">Parendozoicomonas callyspongiae</name>
    <dbReference type="NCBI Taxonomy" id="2942213"/>
    <lineage>
        <taxon>Bacteria</taxon>
        <taxon>Pseudomonadati</taxon>
        <taxon>Pseudomonadota</taxon>
        <taxon>Gammaproteobacteria</taxon>
        <taxon>Oceanospirillales</taxon>
        <taxon>Endozoicomonadaceae</taxon>
        <taxon>Parendozoicomonas</taxon>
    </lineage>
</organism>
<evidence type="ECO:0000313" key="2">
    <source>
        <dbReference type="Proteomes" id="UP001203338"/>
    </source>
</evidence>
<dbReference type="EMBL" id="JAMFLX010000019">
    <property type="protein sequence ID" value="MCL6271061.1"/>
    <property type="molecule type" value="Genomic_DNA"/>
</dbReference>
<reference evidence="1 2" key="1">
    <citation type="submission" date="2022-05" db="EMBL/GenBank/DDBJ databases">
        <authorList>
            <person name="Park J.-S."/>
        </authorList>
    </citation>
    <scope>NUCLEOTIDE SEQUENCE [LARGE SCALE GENOMIC DNA]</scope>
    <source>
        <strain evidence="1 2">2012CJ34-2</strain>
    </source>
</reference>
<proteinExistence type="predicted"/>